<keyword evidence="4" id="KW-1185">Reference proteome</keyword>
<evidence type="ECO:0000313" key="4">
    <source>
        <dbReference type="Proteomes" id="UP001341281"/>
    </source>
</evidence>
<dbReference type="EMBL" id="CP144746">
    <property type="protein sequence ID" value="WVZ60759.1"/>
    <property type="molecule type" value="Genomic_DNA"/>
</dbReference>
<evidence type="ECO:0000256" key="1">
    <source>
        <dbReference type="SAM" id="MobiDB-lite"/>
    </source>
</evidence>
<dbReference type="InterPro" id="IPR015216">
    <property type="entry name" value="SANTA"/>
</dbReference>
<feature type="compositionally biased region" description="Polar residues" evidence="1">
    <location>
        <begin position="358"/>
        <end position="368"/>
    </location>
</feature>
<name>A0AAQ3SVN7_PASNO</name>
<feature type="region of interest" description="Disordered" evidence="1">
    <location>
        <begin position="326"/>
        <end position="378"/>
    </location>
</feature>
<dbReference type="Proteomes" id="UP001341281">
    <property type="component" value="Chromosome 02"/>
</dbReference>
<dbReference type="PANTHER" id="PTHR35311:SF1">
    <property type="entry name" value="PROTEIN EMBRYO DEFECTIVE 1674"/>
    <property type="match status" value="1"/>
</dbReference>
<sequence length="414" mass="45811">MTPARGAAASPLAEMPSQPPHGYTGGTPALSAQRVSNVPRYVMLLDWWLERLEGSDGKIRVAGFTQTPQMRHFLLLLLHFSFHFCSAVAFSTSRRGASSSKGNRQSAGRVFRSSAIVGRKDDAVIEAEDGYLIRICRVLNIPQTRDNGFSQEVCERFEFGFPIEWQRFVNPNMEPDNEHAHKSSESSQPPANASSCSAEYYVEKFLSDSFIYSGHALSEIEYASWGLFGLRMDMPEEHVKPHGEICNICQENGQCESMQIDASEQEMVTLPNDSVIVEHLNSKTSDLGSVNLGTAYASPLPAEGVTSQFGAVQGSEDNTARRLRNGKVLGMPRAEAERKKRGHKQKKVQHESVPDKVATSTADLTSHENVGLHSKENQEQMEAGAGALKGLELVQEKEVWSSLNSRRILESIWK</sequence>
<protein>
    <recommendedName>
        <fullName evidence="2">SANTA domain-containing protein</fullName>
    </recommendedName>
</protein>
<accession>A0AAQ3SVN7</accession>
<gene>
    <name evidence="3" type="ORF">U9M48_010740</name>
</gene>
<dbReference type="PANTHER" id="PTHR35311">
    <property type="entry name" value="KINETOCHORE-ASSOCIATED PROTEIN KNL-2 HOMOLOG"/>
    <property type="match status" value="1"/>
</dbReference>
<evidence type="ECO:0000259" key="2">
    <source>
        <dbReference type="Pfam" id="PF09133"/>
    </source>
</evidence>
<feature type="region of interest" description="Disordered" evidence="1">
    <location>
        <begin position="1"/>
        <end position="28"/>
    </location>
</feature>
<organism evidence="3 4">
    <name type="scientific">Paspalum notatum var. saurae</name>
    <dbReference type="NCBI Taxonomy" id="547442"/>
    <lineage>
        <taxon>Eukaryota</taxon>
        <taxon>Viridiplantae</taxon>
        <taxon>Streptophyta</taxon>
        <taxon>Embryophyta</taxon>
        <taxon>Tracheophyta</taxon>
        <taxon>Spermatophyta</taxon>
        <taxon>Magnoliopsida</taxon>
        <taxon>Liliopsida</taxon>
        <taxon>Poales</taxon>
        <taxon>Poaceae</taxon>
        <taxon>PACMAD clade</taxon>
        <taxon>Panicoideae</taxon>
        <taxon>Andropogonodae</taxon>
        <taxon>Paspaleae</taxon>
        <taxon>Paspalinae</taxon>
        <taxon>Paspalum</taxon>
    </lineage>
</organism>
<feature type="region of interest" description="Disordered" evidence="1">
    <location>
        <begin position="172"/>
        <end position="191"/>
    </location>
</feature>
<evidence type="ECO:0000313" key="3">
    <source>
        <dbReference type="EMBL" id="WVZ60759.1"/>
    </source>
</evidence>
<dbReference type="InterPro" id="IPR053090">
    <property type="entry name" value="Centromere_KNL-2_homolog"/>
</dbReference>
<feature type="domain" description="SANTA" evidence="2">
    <location>
        <begin position="103"/>
        <end position="167"/>
    </location>
</feature>
<reference evidence="3 4" key="1">
    <citation type="submission" date="2024-02" db="EMBL/GenBank/DDBJ databases">
        <title>High-quality chromosome-scale genome assembly of Pensacola bahiagrass (Paspalum notatum Flugge var. saurae).</title>
        <authorList>
            <person name="Vega J.M."/>
            <person name="Podio M."/>
            <person name="Orjuela J."/>
            <person name="Siena L.A."/>
            <person name="Pessino S.C."/>
            <person name="Combes M.C."/>
            <person name="Mariac C."/>
            <person name="Albertini E."/>
            <person name="Pupilli F."/>
            <person name="Ortiz J.P.A."/>
            <person name="Leblanc O."/>
        </authorList>
    </citation>
    <scope>NUCLEOTIDE SEQUENCE [LARGE SCALE GENOMIC DNA]</scope>
    <source>
        <strain evidence="3">R1</strain>
        <tissue evidence="3">Leaf</tissue>
    </source>
</reference>
<dbReference type="Pfam" id="PF09133">
    <property type="entry name" value="SANTA"/>
    <property type="match status" value="1"/>
</dbReference>
<proteinExistence type="predicted"/>
<dbReference type="AlphaFoldDB" id="A0AAQ3SVN7"/>